<comment type="caution">
    <text evidence="1">The sequence shown here is derived from an EMBL/GenBank/DDBJ whole genome shotgun (WGS) entry which is preliminary data.</text>
</comment>
<organism evidence="1 2">
    <name type="scientific">Cytobacillus depressus</name>
    <dbReference type="NCBI Taxonomy" id="1602942"/>
    <lineage>
        <taxon>Bacteria</taxon>
        <taxon>Bacillati</taxon>
        <taxon>Bacillota</taxon>
        <taxon>Bacilli</taxon>
        <taxon>Bacillales</taxon>
        <taxon>Bacillaceae</taxon>
        <taxon>Cytobacillus</taxon>
    </lineage>
</organism>
<dbReference type="OrthoDB" id="2942149at2"/>
<dbReference type="RefSeq" id="WP_151535121.1">
    <property type="nucleotide sequence ID" value="NZ_WBOS01000004.1"/>
</dbReference>
<dbReference type="EMBL" id="WBOS01000004">
    <property type="protein sequence ID" value="KAB2336317.1"/>
    <property type="molecule type" value="Genomic_DNA"/>
</dbReference>
<dbReference type="AlphaFoldDB" id="A0A6L3VAA7"/>
<name>A0A6L3VAA7_9BACI</name>
<dbReference type="Proteomes" id="UP000481030">
    <property type="component" value="Unassembled WGS sequence"/>
</dbReference>
<sequence>MELNYERARHLKGKMIQYKNADGEWVVAKVTNVRKDGLEVEELRHSSSHDGHGFGFFRRRPFFSPFFLPFGFRFFPFFI</sequence>
<keyword evidence="2" id="KW-1185">Reference proteome</keyword>
<evidence type="ECO:0000313" key="1">
    <source>
        <dbReference type="EMBL" id="KAB2336317.1"/>
    </source>
</evidence>
<accession>A0A6L3VAA7</accession>
<reference evidence="1 2" key="1">
    <citation type="journal article" date="2016" name="Antonie Van Leeuwenhoek">
        <title>Bacillus depressus sp. nov., isolated from soil of a sunflower field.</title>
        <authorList>
            <person name="Wei X."/>
            <person name="Xin D."/>
            <person name="Xin Y."/>
            <person name="Zhang H."/>
            <person name="Wang T."/>
            <person name="Zhang J."/>
        </authorList>
    </citation>
    <scope>NUCLEOTIDE SEQUENCE [LARGE SCALE GENOMIC DNA]</scope>
    <source>
        <strain evidence="1 2">BZ1</strain>
    </source>
</reference>
<evidence type="ECO:0000313" key="2">
    <source>
        <dbReference type="Proteomes" id="UP000481030"/>
    </source>
</evidence>
<protein>
    <submittedName>
        <fullName evidence="1">Uncharacterized protein</fullName>
    </submittedName>
</protein>
<proteinExistence type="predicted"/>
<gene>
    <name evidence="1" type="ORF">F7731_12580</name>
</gene>